<organism evidence="3 4">
    <name type="scientific">Senna tora</name>
    <dbReference type="NCBI Taxonomy" id="362788"/>
    <lineage>
        <taxon>Eukaryota</taxon>
        <taxon>Viridiplantae</taxon>
        <taxon>Streptophyta</taxon>
        <taxon>Embryophyta</taxon>
        <taxon>Tracheophyta</taxon>
        <taxon>Spermatophyta</taxon>
        <taxon>Magnoliopsida</taxon>
        <taxon>eudicotyledons</taxon>
        <taxon>Gunneridae</taxon>
        <taxon>Pentapetalae</taxon>
        <taxon>rosids</taxon>
        <taxon>fabids</taxon>
        <taxon>Fabales</taxon>
        <taxon>Fabaceae</taxon>
        <taxon>Caesalpinioideae</taxon>
        <taxon>Cassia clade</taxon>
        <taxon>Senna</taxon>
    </lineage>
</organism>
<protein>
    <submittedName>
        <fullName evidence="3">Disease resistance protein</fullName>
    </submittedName>
</protein>
<dbReference type="SUPFAM" id="SSF52540">
    <property type="entry name" value="P-loop containing nucleoside triphosphate hydrolases"/>
    <property type="match status" value="1"/>
</dbReference>
<dbReference type="InterPro" id="IPR002182">
    <property type="entry name" value="NB-ARC"/>
</dbReference>
<dbReference type="EMBL" id="JAAIUW010000009">
    <property type="protein sequence ID" value="KAF7815620.1"/>
    <property type="molecule type" value="Genomic_DNA"/>
</dbReference>
<name>A0A834T4Z9_9FABA</name>
<reference evidence="3" key="1">
    <citation type="submission" date="2020-09" db="EMBL/GenBank/DDBJ databases">
        <title>Genome-Enabled Discovery of Anthraquinone Biosynthesis in Senna tora.</title>
        <authorList>
            <person name="Kang S.-H."/>
            <person name="Pandey R.P."/>
            <person name="Lee C.-M."/>
            <person name="Sim J.-S."/>
            <person name="Jeong J.-T."/>
            <person name="Choi B.-S."/>
            <person name="Jung M."/>
            <person name="Ginzburg D."/>
            <person name="Zhao K."/>
            <person name="Won S.Y."/>
            <person name="Oh T.-J."/>
            <person name="Yu Y."/>
            <person name="Kim N.-H."/>
            <person name="Lee O.R."/>
            <person name="Lee T.-H."/>
            <person name="Bashyal P."/>
            <person name="Kim T.-S."/>
            <person name="Lee W.-H."/>
            <person name="Kawkins C."/>
            <person name="Kim C.-K."/>
            <person name="Kim J.S."/>
            <person name="Ahn B.O."/>
            <person name="Rhee S.Y."/>
            <person name="Sohng J.K."/>
        </authorList>
    </citation>
    <scope>NUCLEOTIDE SEQUENCE</scope>
    <source>
        <tissue evidence="3">Leaf</tissue>
    </source>
</reference>
<dbReference type="AlphaFoldDB" id="A0A834T4Z9"/>
<dbReference type="GO" id="GO:0043531">
    <property type="term" value="F:ADP binding"/>
    <property type="evidence" value="ECO:0007669"/>
    <property type="project" value="InterPro"/>
</dbReference>
<feature type="domain" description="NB-ARC" evidence="2">
    <location>
        <begin position="3"/>
        <end position="74"/>
    </location>
</feature>
<dbReference type="PANTHER" id="PTHR33463:SF198">
    <property type="entry name" value="RPP4C3"/>
    <property type="match status" value="1"/>
</dbReference>
<dbReference type="Gene3D" id="3.40.50.300">
    <property type="entry name" value="P-loop containing nucleotide triphosphate hydrolases"/>
    <property type="match status" value="1"/>
</dbReference>
<evidence type="ECO:0000313" key="3">
    <source>
        <dbReference type="EMBL" id="KAF7815620.1"/>
    </source>
</evidence>
<dbReference type="Pfam" id="PF00931">
    <property type="entry name" value="NB-ARC"/>
    <property type="match status" value="1"/>
</dbReference>
<sequence>MLDKVVFTTVSQTPNVEGIQGEIADLLGITISEESEVGRARRLSMRSQSGEKILVILDDVWEKLDLEDIRFPLYSHLKDHLNYTSSTIMYFDDC</sequence>
<evidence type="ECO:0000256" key="1">
    <source>
        <dbReference type="ARBA" id="ARBA00022821"/>
    </source>
</evidence>
<evidence type="ECO:0000313" key="4">
    <source>
        <dbReference type="Proteomes" id="UP000634136"/>
    </source>
</evidence>
<evidence type="ECO:0000259" key="2">
    <source>
        <dbReference type="Pfam" id="PF00931"/>
    </source>
</evidence>
<accession>A0A834T4Z9</accession>
<comment type="caution">
    <text evidence="3">The sequence shown here is derived from an EMBL/GenBank/DDBJ whole genome shotgun (WGS) entry which is preliminary data.</text>
</comment>
<gene>
    <name evidence="3" type="ORF">G2W53_029589</name>
</gene>
<keyword evidence="1" id="KW-0611">Plant defense</keyword>
<dbReference type="PANTHER" id="PTHR33463">
    <property type="entry name" value="NB-ARC DOMAIN-CONTAINING PROTEIN-RELATED"/>
    <property type="match status" value="1"/>
</dbReference>
<keyword evidence="4" id="KW-1185">Reference proteome</keyword>
<dbReference type="OrthoDB" id="1436353at2759"/>
<dbReference type="InterPro" id="IPR050905">
    <property type="entry name" value="Plant_NBS-LRR"/>
</dbReference>
<dbReference type="InterPro" id="IPR027417">
    <property type="entry name" value="P-loop_NTPase"/>
</dbReference>
<dbReference type="Proteomes" id="UP000634136">
    <property type="component" value="Unassembled WGS sequence"/>
</dbReference>
<proteinExistence type="predicted"/>